<dbReference type="GO" id="GO:0005975">
    <property type="term" value="P:carbohydrate metabolic process"/>
    <property type="evidence" value="ECO:0007669"/>
    <property type="project" value="InterPro"/>
</dbReference>
<dbReference type="AlphaFoldDB" id="A0A8H7ZWE1"/>
<dbReference type="OrthoDB" id="1927044at2759"/>
<keyword evidence="8" id="KW-0472">Membrane</keyword>
<reference evidence="9 10" key="1">
    <citation type="journal article" name="Sci. Rep.">
        <title>Genome-scale phylogenetic analyses confirm Olpidium as the closest living zoosporic fungus to the non-flagellated, terrestrial fungi.</title>
        <authorList>
            <person name="Chang Y."/>
            <person name="Rochon D."/>
            <person name="Sekimoto S."/>
            <person name="Wang Y."/>
            <person name="Chovatia M."/>
            <person name="Sandor L."/>
            <person name="Salamov A."/>
            <person name="Grigoriev I.V."/>
            <person name="Stajich J.E."/>
            <person name="Spatafora J.W."/>
        </authorList>
    </citation>
    <scope>NUCLEOTIDE SEQUENCE [LARGE SCALE GENOMIC DNA]</scope>
    <source>
        <strain evidence="9">S191</strain>
    </source>
</reference>
<feature type="transmembrane region" description="Helical" evidence="8">
    <location>
        <begin position="43"/>
        <end position="64"/>
    </location>
</feature>
<keyword evidence="3" id="KW-0479">Metal-binding</keyword>
<dbReference type="UniPathway" id="UPA00115">
    <property type="reaction ID" value="UER00411"/>
</dbReference>
<dbReference type="Pfam" id="PF00834">
    <property type="entry name" value="Ribul_P_3_epim"/>
    <property type="match status" value="1"/>
</dbReference>
<keyword evidence="8" id="KW-1133">Transmembrane helix</keyword>
<name>A0A8H7ZWE1_9FUNG</name>
<evidence type="ECO:0000256" key="7">
    <source>
        <dbReference type="ARBA" id="ARBA00030599"/>
    </source>
</evidence>
<evidence type="ECO:0000256" key="2">
    <source>
        <dbReference type="ARBA" id="ARBA00013920"/>
    </source>
</evidence>
<keyword evidence="8" id="KW-0812">Transmembrane</keyword>
<evidence type="ECO:0000256" key="4">
    <source>
        <dbReference type="ARBA" id="ARBA00023235"/>
    </source>
</evidence>
<keyword evidence="5" id="KW-0170">Cobalt</keyword>
<comment type="pathway">
    <text evidence="1">Carbohydrate degradation; pentose phosphate pathway; D-xylulose 5-phosphate from D-ribulose 5-phosphate (non-oxidative stage): step 1/1.</text>
</comment>
<proteinExistence type="predicted"/>
<comment type="caution">
    <text evidence="9">The sequence shown here is derived from an EMBL/GenBank/DDBJ whole genome shotgun (WGS) entry which is preliminary data.</text>
</comment>
<evidence type="ECO:0000313" key="10">
    <source>
        <dbReference type="Proteomes" id="UP000673691"/>
    </source>
</evidence>
<dbReference type="Gene3D" id="3.20.20.70">
    <property type="entry name" value="Aldolase class I"/>
    <property type="match status" value="1"/>
</dbReference>
<sequence length="65" mass="7725">MPTPKVSPSLLSSDFARLADECNRMLQLGADWLHMGTWRWRPVFLLLILLRLSLWWLAFSFFLFL</sequence>
<protein>
    <recommendedName>
        <fullName evidence="2">Ribulose-phosphate 3-epimerase</fullName>
    </recommendedName>
    <alternativeName>
        <fullName evidence="7">Pentose-5-phosphate 3-epimerase</fullName>
    </alternativeName>
    <alternativeName>
        <fullName evidence="6">RPE</fullName>
    </alternativeName>
</protein>
<keyword evidence="4" id="KW-0413">Isomerase</keyword>
<dbReference type="InterPro" id="IPR000056">
    <property type="entry name" value="Ribul_P_3_epim-like"/>
</dbReference>
<dbReference type="EMBL" id="JAEFCI010004946">
    <property type="protein sequence ID" value="KAG5460621.1"/>
    <property type="molecule type" value="Genomic_DNA"/>
</dbReference>
<dbReference type="GO" id="GO:0046872">
    <property type="term" value="F:metal ion binding"/>
    <property type="evidence" value="ECO:0007669"/>
    <property type="project" value="UniProtKB-KW"/>
</dbReference>
<evidence type="ECO:0000256" key="3">
    <source>
        <dbReference type="ARBA" id="ARBA00022723"/>
    </source>
</evidence>
<dbReference type="GO" id="GO:0006098">
    <property type="term" value="P:pentose-phosphate shunt"/>
    <property type="evidence" value="ECO:0007669"/>
    <property type="project" value="UniProtKB-UniPathway"/>
</dbReference>
<evidence type="ECO:0000313" key="9">
    <source>
        <dbReference type="EMBL" id="KAG5460621.1"/>
    </source>
</evidence>
<evidence type="ECO:0000256" key="1">
    <source>
        <dbReference type="ARBA" id="ARBA00005016"/>
    </source>
</evidence>
<gene>
    <name evidence="9" type="ORF">BJ554DRAFT_7304</name>
</gene>
<keyword evidence="10" id="KW-1185">Reference proteome</keyword>
<dbReference type="InterPro" id="IPR011060">
    <property type="entry name" value="RibuloseP-bd_barrel"/>
</dbReference>
<dbReference type="InterPro" id="IPR013785">
    <property type="entry name" value="Aldolase_TIM"/>
</dbReference>
<evidence type="ECO:0000256" key="5">
    <source>
        <dbReference type="ARBA" id="ARBA00023285"/>
    </source>
</evidence>
<evidence type="ECO:0000256" key="8">
    <source>
        <dbReference type="SAM" id="Phobius"/>
    </source>
</evidence>
<dbReference type="GO" id="GO:0016857">
    <property type="term" value="F:racemase and epimerase activity, acting on carbohydrates and derivatives"/>
    <property type="evidence" value="ECO:0007669"/>
    <property type="project" value="InterPro"/>
</dbReference>
<accession>A0A8H7ZWE1</accession>
<evidence type="ECO:0000256" key="6">
    <source>
        <dbReference type="ARBA" id="ARBA00029933"/>
    </source>
</evidence>
<organism evidence="9 10">
    <name type="scientific">Olpidium bornovanus</name>
    <dbReference type="NCBI Taxonomy" id="278681"/>
    <lineage>
        <taxon>Eukaryota</taxon>
        <taxon>Fungi</taxon>
        <taxon>Fungi incertae sedis</taxon>
        <taxon>Olpidiomycota</taxon>
        <taxon>Olpidiomycotina</taxon>
        <taxon>Olpidiomycetes</taxon>
        <taxon>Olpidiales</taxon>
        <taxon>Olpidiaceae</taxon>
        <taxon>Olpidium</taxon>
    </lineage>
</organism>
<dbReference type="SUPFAM" id="SSF51366">
    <property type="entry name" value="Ribulose-phoshate binding barrel"/>
    <property type="match status" value="1"/>
</dbReference>
<dbReference type="Proteomes" id="UP000673691">
    <property type="component" value="Unassembled WGS sequence"/>
</dbReference>